<dbReference type="PANTHER" id="PTHR33376:SF2">
    <property type="entry name" value="DICARBOXYLATE-BINDING PERIPLASMIC PROTEIN"/>
    <property type="match status" value="1"/>
</dbReference>
<dbReference type="InterPro" id="IPR004682">
    <property type="entry name" value="TRAP_DctP"/>
</dbReference>
<dbReference type="PANTHER" id="PTHR33376">
    <property type="match status" value="1"/>
</dbReference>
<keyword evidence="1 2" id="KW-0732">Signal</keyword>
<feature type="chain" id="PRO_5039609767" evidence="2">
    <location>
        <begin position="22"/>
        <end position="352"/>
    </location>
</feature>
<dbReference type="Proteomes" id="UP000607645">
    <property type="component" value="Unassembled WGS sequence"/>
</dbReference>
<accession>A0A8J6JAS7</accession>
<dbReference type="Gene3D" id="3.40.190.170">
    <property type="entry name" value="Bacterial extracellular solute-binding protein, family 7"/>
    <property type="match status" value="1"/>
</dbReference>
<dbReference type="Pfam" id="PF03480">
    <property type="entry name" value="DctP"/>
    <property type="match status" value="1"/>
</dbReference>
<dbReference type="NCBIfam" id="NF037995">
    <property type="entry name" value="TRAP_S1"/>
    <property type="match status" value="1"/>
</dbReference>
<dbReference type="EMBL" id="JACOPQ010000004">
    <property type="protein sequence ID" value="MBC5736768.1"/>
    <property type="molecule type" value="Genomic_DNA"/>
</dbReference>
<name>A0A8J6JAS7_9FIRM</name>
<feature type="signal peptide" evidence="2">
    <location>
        <begin position="1"/>
        <end position="21"/>
    </location>
</feature>
<dbReference type="AlphaFoldDB" id="A0A8J6JAS7"/>
<proteinExistence type="predicted"/>
<evidence type="ECO:0000313" key="3">
    <source>
        <dbReference type="EMBL" id="MBC5736768.1"/>
    </source>
</evidence>
<dbReference type="NCBIfam" id="TIGR00787">
    <property type="entry name" value="dctP"/>
    <property type="match status" value="1"/>
</dbReference>
<evidence type="ECO:0000256" key="2">
    <source>
        <dbReference type="SAM" id="SignalP"/>
    </source>
</evidence>
<dbReference type="GO" id="GO:0055085">
    <property type="term" value="P:transmembrane transport"/>
    <property type="evidence" value="ECO:0007669"/>
    <property type="project" value="InterPro"/>
</dbReference>
<dbReference type="GO" id="GO:0030288">
    <property type="term" value="C:outer membrane-bounded periplasmic space"/>
    <property type="evidence" value="ECO:0007669"/>
    <property type="project" value="InterPro"/>
</dbReference>
<reference evidence="3" key="1">
    <citation type="submission" date="2020-08" db="EMBL/GenBank/DDBJ databases">
        <title>Genome public.</title>
        <authorList>
            <person name="Liu C."/>
            <person name="Sun Q."/>
        </authorList>
    </citation>
    <scope>NUCLEOTIDE SEQUENCE</scope>
    <source>
        <strain evidence="3">NSJ-52</strain>
    </source>
</reference>
<dbReference type="CDD" id="cd13671">
    <property type="entry name" value="PBP2_TRAP_SBP_like_3"/>
    <property type="match status" value="1"/>
</dbReference>
<dbReference type="GO" id="GO:0030246">
    <property type="term" value="F:carbohydrate binding"/>
    <property type="evidence" value="ECO:0007669"/>
    <property type="project" value="TreeGrafter"/>
</dbReference>
<comment type="caution">
    <text evidence="3">The sequence shown here is derived from an EMBL/GenBank/DDBJ whole genome shotgun (WGS) entry which is preliminary data.</text>
</comment>
<dbReference type="InterPro" id="IPR018389">
    <property type="entry name" value="DctP_fam"/>
</dbReference>
<evidence type="ECO:0000313" key="4">
    <source>
        <dbReference type="Proteomes" id="UP000607645"/>
    </source>
</evidence>
<dbReference type="PROSITE" id="PS51257">
    <property type="entry name" value="PROKAR_LIPOPROTEIN"/>
    <property type="match status" value="1"/>
</dbReference>
<dbReference type="InterPro" id="IPR038404">
    <property type="entry name" value="TRAP_DctP_sf"/>
</dbReference>
<organism evidence="3 4">
    <name type="scientific">Lawsonibacter faecis</name>
    <dbReference type="NCBI Taxonomy" id="2763052"/>
    <lineage>
        <taxon>Bacteria</taxon>
        <taxon>Bacillati</taxon>
        <taxon>Bacillota</taxon>
        <taxon>Clostridia</taxon>
        <taxon>Eubacteriales</taxon>
        <taxon>Oscillospiraceae</taxon>
        <taxon>Lawsonibacter</taxon>
    </lineage>
</organism>
<keyword evidence="4" id="KW-1185">Reference proteome</keyword>
<dbReference type="RefSeq" id="WP_155150294.1">
    <property type="nucleotide sequence ID" value="NZ_JACOPQ010000004.1"/>
</dbReference>
<sequence length="352" mass="38052">MFKKKSALATLLAGLMILSLAACGNNDTPAGGSGSPAPSQSQSADGAKVGQTVLKCSFNQTIENPEAKTLLKLSDDLYDATEGRYSIEVYPSEQLGSQQESLELVQSGAIDMALVANSIVEGVNSDFAIIGCPYVYDSIEHQQKVFESGKLDELFATTEASGFTVLSAYSLGARCVYGNKPVTSPEDLKGMKIRVMQSDTMIKMMDTMGGIGTAMAQGDVYSAIQAGTLDGAENNIITYTDLLQYEVAPYYSLTNHLMIPDELIINTKLFEGMSAEDQAAFKKAAAESVPYMFDLAAELRQTYFDKCENELGVTITEVDVAPFQEKMADFINDVANRSDMTKAVYEAIKSER</sequence>
<gene>
    <name evidence="3" type="ORF">H8S62_07055</name>
</gene>
<protein>
    <submittedName>
        <fullName evidence="3">TRAP transporter substrate-binding protein</fullName>
    </submittedName>
</protein>
<evidence type="ECO:0000256" key="1">
    <source>
        <dbReference type="ARBA" id="ARBA00022729"/>
    </source>
</evidence>